<dbReference type="GO" id="GO:0015288">
    <property type="term" value="F:porin activity"/>
    <property type="evidence" value="ECO:0007669"/>
    <property type="project" value="TreeGrafter"/>
</dbReference>
<dbReference type="Gene3D" id="1.20.1600.10">
    <property type="entry name" value="Outer membrane efflux proteins (OEP)"/>
    <property type="match status" value="2"/>
</dbReference>
<keyword evidence="4" id="KW-0472">Membrane</keyword>
<evidence type="ECO:0000256" key="5">
    <source>
        <dbReference type="ARBA" id="ARBA00023237"/>
    </source>
</evidence>
<organism evidence="8 9">
    <name type="scientific">Clostridium tetanomorphum</name>
    <dbReference type="NCBI Taxonomy" id="1553"/>
    <lineage>
        <taxon>Bacteria</taxon>
        <taxon>Bacillati</taxon>
        <taxon>Bacillota</taxon>
        <taxon>Clostridia</taxon>
        <taxon>Eubacteriales</taxon>
        <taxon>Clostridiaceae</taxon>
        <taxon>Clostridium</taxon>
    </lineage>
</organism>
<evidence type="ECO:0000313" key="9">
    <source>
        <dbReference type="Proteomes" id="UP000563151"/>
    </source>
</evidence>
<dbReference type="SUPFAM" id="SSF56954">
    <property type="entry name" value="Outer membrane efflux proteins (OEP)"/>
    <property type="match status" value="1"/>
</dbReference>
<reference evidence="8 9" key="1">
    <citation type="submission" date="2020-04" db="EMBL/GenBank/DDBJ databases">
        <title>Genomic insights into acetone-butanol-ethanol (ABE) fermentation by sequencing solventogenic clostridia strains.</title>
        <authorList>
            <person name="Brown S."/>
        </authorList>
    </citation>
    <scope>NUCLEOTIDE SEQUENCE [LARGE SCALE GENOMIC DNA]</scope>
    <source>
        <strain evidence="8 9">DJ011</strain>
    </source>
</reference>
<keyword evidence="5" id="KW-0998">Cell outer membrane</keyword>
<evidence type="ECO:0000256" key="1">
    <source>
        <dbReference type="ARBA" id="ARBA00004442"/>
    </source>
</evidence>
<evidence type="ECO:0000256" key="3">
    <source>
        <dbReference type="ARBA" id="ARBA00022692"/>
    </source>
</evidence>
<keyword evidence="2" id="KW-1134">Transmembrane beta strand</keyword>
<dbReference type="GO" id="GO:1990281">
    <property type="term" value="C:efflux pump complex"/>
    <property type="evidence" value="ECO:0007669"/>
    <property type="project" value="TreeGrafter"/>
</dbReference>
<sequence>MKKGILSFMMSTVMMFSLSSNVFAQEINDTKKDNKETTLNLTIKDVLDRVKNDNLEIKIIDQKIELLSKIYSRDKAKAYEAETMKRNDVFSKRTELIIPKQSSLRIDDAEHEKDKRLKEIKHDLENQYLNLVNSDREIEIINKSIENVEEEIKKTNAKISQGVEVTRALESLNVKKAQLLSSLSKPKLEREEALIKIKQYLNIDKDTKLNLAAAKIGFVKYDDSKIEEIIDKALANSYDLIRKNKELEISKEEEKIYSKYGRNTMDEETDLRIKIEDLENDIVEFKANLKINYWKAYYNVKAKQNMAEIEMLNLENAKSRYTEMDKKFKEGMIDKLQLNEVKLQLDKQNVATERAINEYMIIVDGFKDLLEGF</sequence>
<dbReference type="AlphaFoldDB" id="A0A923IZ66"/>
<gene>
    <name evidence="8" type="ORF">HGG79_04590</name>
</gene>
<keyword evidence="3" id="KW-0812">Transmembrane</keyword>
<keyword evidence="6" id="KW-0175">Coiled coil</keyword>
<accession>A0A923IZ66</accession>
<dbReference type="EMBL" id="JAAZWO010000004">
    <property type="protein sequence ID" value="MBC2397061.1"/>
    <property type="molecule type" value="Genomic_DNA"/>
</dbReference>
<proteinExistence type="predicted"/>
<dbReference type="InterPro" id="IPR051906">
    <property type="entry name" value="TolC-like"/>
</dbReference>
<evidence type="ECO:0000256" key="2">
    <source>
        <dbReference type="ARBA" id="ARBA00022452"/>
    </source>
</evidence>
<comment type="caution">
    <text evidence="8">The sequence shown here is derived from an EMBL/GenBank/DDBJ whole genome shotgun (WGS) entry which is preliminary data.</text>
</comment>
<keyword evidence="9" id="KW-1185">Reference proteome</keyword>
<evidence type="ECO:0000313" key="8">
    <source>
        <dbReference type="EMBL" id="MBC2397061.1"/>
    </source>
</evidence>
<feature type="coiled-coil region" evidence="6">
    <location>
        <begin position="131"/>
        <end position="165"/>
    </location>
</feature>
<dbReference type="GO" id="GO:0015562">
    <property type="term" value="F:efflux transmembrane transporter activity"/>
    <property type="evidence" value="ECO:0007669"/>
    <property type="project" value="InterPro"/>
</dbReference>
<dbReference type="RefSeq" id="WP_173680500.1">
    <property type="nucleotide sequence ID" value="NZ_JAAZWO010000004.1"/>
</dbReference>
<dbReference type="Proteomes" id="UP000563151">
    <property type="component" value="Unassembled WGS sequence"/>
</dbReference>
<comment type="subcellular location">
    <subcellularLocation>
        <location evidence="1">Cell outer membrane</location>
    </subcellularLocation>
</comment>
<evidence type="ECO:0000256" key="7">
    <source>
        <dbReference type="SAM" id="SignalP"/>
    </source>
</evidence>
<name>A0A923IZ66_CLOTT</name>
<feature type="signal peptide" evidence="7">
    <location>
        <begin position="1"/>
        <end position="24"/>
    </location>
</feature>
<feature type="chain" id="PRO_5036874734" evidence="7">
    <location>
        <begin position="25"/>
        <end position="373"/>
    </location>
</feature>
<keyword evidence="7" id="KW-0732">Signal</keyword>
<dbReference type="GO" id="GO:0009279">
    <property type="term" value="C:cell outer membrane"/>
    <property type="evidence" value="ECO:0007669"/>
    <property type="project" value="UniProtKB-SubCell"/>
</dbReference>
<evidence type="ECO:0000256" key="4">
    <source>
        <dbReference type="ARBA" id="ARBA00023136"/>
    </source>
</evidence>
<dbReference type="PANTHER" id="PTHR30026">
    <property type="entry name" value="OUTER MEMBRANE PROTEIN TOLC"/>
    <property type="match status" value="1"/>
</dbReference>
<protein>
    <submittedName>
        <fullName evidence="8">TolC family protein</fullName>
    </submittedName>
</protein>
<evidence type="ECO:0000256" key="6">
    <source>
        <dbReference type="SAM" id="Coils"/>
    </source>
</evidence>
<dbReference type="PANTHER" id="PTHR30026:SF20">
    <property type="entry name" value="OUTER MEMBRANE PROTEIN TOLC"/>
    <property type="match status" value="1"/>
</dbReference>